<keyword evidence="8 14" id="KW-0350">Heme biosynthesis</keyword>
<dbReference type="PROSITE" id="PS00943">
    <property type="entry name" value="UBIA"/>
    <property type="match status" value="1"/>
</dbReference>
<dbReference type="EMBL" id="JAAAML010000003">
    <property type="protein sequence ID" value="MCO6409617.1"/>
    <property type="molecule type" value="Genomic_DNA"/>
</dbReference>
<evidence type="ECO:0000256" key="1">
    <source>
        <dbReference type="ARBA" id="ARBA00004651"/>
    </source>
</evidence>
<evidence type="ECO:0000313" key="16">
    <source>
        <dbReference type="Proteomes" id="UP001320715"/>
    </source>
</evidence>
<feature type="transmembrane region" description="Helical" evidence="14">
    <location>
        <begin position="126"/>
        <end position="147"/>
    </location>
</feature>
<dbReference type="Pfam" id="PF01040">
    <property type="entry name" value="UbiA"/>
    <property type="match status" value="1"/>
</dbReference>
<comment type="subcellular location">
    <subcellularLocation>
        <location evidence="1 14">Cell membrane</location>
        <topology evidence="1 14">Multi-pass membrane protein</topology>
    </subcellularLocation>
</comment>
<evidence type="ECO:0000313" key="15">
    <source>
        <dbReference type="EMBL" id="MCO6409617.1"/>
    </source>
</evidence>
<comment type="catalytic activity">
    <reaction evidence="13 14">
        <text>heme b + (2E,6E)-farnesyl diphosphate + H2O = Fe(II)-heme o + diphosphate</text>
        <dbReference type="Rhea" id="RHEA:28070"/>
        <dbReference type="ChEBI" id="CHEBI:15377"/>
        <dbReference type="ChEBI" id="CHEBI:33019"/>
        <dbReference type="ChEBI" id="CHEBI:60344"/>
        <dbReference type="ChEBI" id="CHEBI:60530"/>
        <dbReference type="ChEBI" id="CHEBI:175763"/>
        <dbReference type="EC" id="2.5.1.141"/>
    </reaction>
</comment>
<protein>
    <recommendedName>
        <fullName evidence="11 14">Protoheme IX farnesyltransferase</fullName>
        <ecNumber evidence="3 14">2.5.1.141</ecNumber>
    </recommendedName>
    <alternativeName>
        <fullName evidence="12 14">Heme B farnesyltransferase</fullName>
    </alternativeName>
    <alternativeName>
        <fullName evidence="10 14">Heme O synthase</fullName>
    </alternativeName>
</protein>
<dbReference type="NCBIfam" id="NF003349">
    <property type="entry name" value="PRK04375.1-2"/>
    <property type="match status" value="1"/>
</dbReference>
<dbReference type="CDD" id="cd13957">
    <property type="entry name" value="PT_UbiA_Cox10"/>
    <property type="match status" value="1"/>
</dbReference>
<feature type="transmembrane region" description="Helical" evidence="14">
    <location>
        <begin position="59"/>
        <end position="79"/>
    </location>
</feature>
<accession>A0ABT1CTU3</accession>
<dbReference type="InterPro" id="IPR006369">
    <property type="entry name" value="Protohaem_IX_farnesylTrfase"/>
</dbReference>
<organism evidence="15 16">
    <name type="scientific">Hoeflea alexandrii</name>
    <dbReference type="NCBI Taxonomy" id="288436"/>
    <lineage>
        <taxon>Bacteria</taxon>
        <taxon>Pseudomonadati</taxon>
        <taxon>Pseudomonadota</taxon>
        <taxon>Alphaproteobacteria</taxon>
        <taxon>Hyphomicrobiales</taxon>
        <taxon>Rhizobiaceae</taxon>
        <taxon>Hoeflea</taxon>
    </lineage>
</organism>
<dbReference type="InterPro" id="IPR044878">
    <property type="entry name" value="UbiA_sf"/>
</dbReference>
<reference evidence="15 16" key="1">
    <citation type="submission" date="2020-01" db="EMBL/GenBank/DDBJ databases">
        <title>Genomes of bacteria type strains.</title>
        <authorList>
            <person name="Chen J."/>
            <person name="Zhu S."/>
            <person name="Yang J."/>
        </authorList>
    </citation>
    <scope>NUCLEOTIDE SEQUENCE [LARGE SCALE GENOMIC DNA]</scope>
    <source>
        <strain evidence="15 16">DSM 16655</strain>
    </source>
</reference>
<dbReference type="PANTHER" id="PTHR43448">
    <property type="entry name" value="PROTOHEME IX FARNESYLTRANSFERASE, MITOCHONDRIAL"/>
    <property type="match status" value="1"/>
</dbReference>
<dbReference type="NCBIfam" id="TIGR01473">
    <property type="entry name" value="cyoE_ctaB"/>
    <property type="match status" value="1"/>
</dbReference>
<keyword evidence="9 14" id="KW-0472">Membrane</keyword>
<dbReference type="Proteomes" id="UP001320715">
    <property type="component" value="Unassembled WGS sequence"/>
</dbReference>
<evidence type="ECO:0000256" key="4">
    <source>
        <dbReference type="ARBA" id="ARBA00022475"/>
    </source>
</evidence>
<keyword evidence="16" id="KW-1185">Reference proteome</keyword>
<feature type="transmembrane region" description="Helical" evidence="14">
    <location>
        <begin position="34"/>
        <end position="53"/>
    </location>
</feature>
<dbReference type="EC" id="2.5.1.141" evidence="3 14"/>
<proteinExistence type="inferred from homology"/>
<evidence type="ECO:0000256" key="5">
    <source>
        <dbReference type="ARBA" id="ARBA00022679"/>
    </source>
</evidence>
<comment type="function">
    <text evidence="14">Converts heme B (protoheme IX) to heme O by substitution of the vinyl group on carbon 2 of heme B porphyrin ring with a hydroxyethyl farnesyl side group.</text>
</comment>
<evidence type="ECO:0000256" key="6">
    <source>
        <dbReference type="ARBA" id="ARBA00022692"/>
    </source>
</evidence>
<evidence type="ECO:0000256" key="2">
    <source>
        <dbReference type="ARBA" id="ARBA00004919"/>
    </source>
</evidence>
<evidence type="ECO:0000256" key="8">
    <source>
        <dbReference type="ARBA" id="ARBA00023133"/>
    </source>
</evidence>
<dbReference type="PANTHER" id="PTHR43448:SF7">
    <property type="entry name" value="4-HYDROXYBENZOATE SOLANESYLTRANSFERASE"/>
    <property type="match status" value="1"/>
</dbReference>
<feature type="transmembrane region" description="Helical" evidence="14">
    <location>
        <begin position="182"/>
        <end position="202"/>
    </location>
</feature>
<evidence type="ECO:0000256" key="10">
    <source>
        <dbReference type="ARBA" id="ARBA00030253"/>
    </source>
</evidence>
<comment type="miscellaneous">
    <text evidence="14">Carbon 2 of the heme B porphyrin ring is defined according to the Fischer nomenclature.</text>
</comment>
<sequence length="315" mass="33810">MAMTNEHEALTDPASVAIHDGDARDFFALLKPRVMSLVVFTALVGLLMAPGQIHPVIGFLAILAIAVGGGASGALNMWYDADIDQMMGRTAKRPIPAGRISAETTLAFGLFLSVFSVATLGLMVNWLSAGLLAFTIFFYAVVYTMWLKRLTPQNIVIGGAAGAFPPIIGWACVTNSISLESIALFAIIFLWTPAHFWALALFKSEDYGRAGVPMLPNVAGERTTKNQIVLYAVLTALSGIVPSIMGFAGLVYGAIAAVLGAGFIWYSIQVWRMPDGDKKMIPAKKLFGYSLLYLFAIFTALLVDALVTKYFGLVA</sequence>
<feature type="transmembrane region" description="Helical" evidence="14">
    <location>
        <begin position="291"/>
        <end position="312"/>
    </location>
</feature>
<gene>
    <name evidence="14" type="primary">ctaB</name>
    <name evidence="15" type="ORF">GTW23_15650</name>
</gene>
<evidence type="ECO:0000256" key="3">
    <source>
        <dbReference type="ARBA" id="ARBA00012292"/>
    </source>
</evidence>
<name>A0ABT1CTU3_9HYPH</name>
<feature type="transmembrane region" description="Helical" evidence="14">
    <location>
        <begin position="251"/>
        <end position="271"/>
    </location>
</feature>
<feature type="transmembrane region" description="Helical" evidence="14">
    <location>
        <begin position="154"/>
        <end position="176"/>
    </location>
</feature>
<evidence type="ECO:0000256" key="9">
    <source>
        <dbReference type="ARBA" id="ARBA00023136"/>
    </source>
</evidence>
<evidence type="ECO:0000256" key="7">
    <source>
        <dbReference type="ARBA" id="ARBA00022989"/>
    </source>
</evidence>
<dbReference type="InterPro" id="IPR030470">
    <property type="entry name" value="UbiA_prenylTrfase_CS"/>
</dbReference>
<keyword evidence="5 14" id="KW-0808">Transferase</keyword>
<evidence type="ECO:0000256" key="13">
    <source>
        <dbReference type="ARBA" id="ARBA00047690"/>
    </source>
</evidence>
<feature type="transmembrane region" description="Helical" evidence="14">
    <location>
        <begin position="100"/>
        <end position="120"/>
    </location>
</feature>
<comment type="pathway">
    <text evidence="2 14">Porphyrin-containing compound metabolism; heme O biosynthesis; heme O from protoheme: step 1/1.</text>
</comment>
<dbReference type="InterPro" id="IPR000537">
    <property type="entry name" value="UbiA_prenyltransferase"/>
</dbReference>
<dbReference type="Gene3D" id="1.10.357.140">
    <property type="entry name" value="UbiA prenyltransferase"/>
    <property type="match status" value="1"/>
</dbReference>
<keyword evidence="4 14" id="KW-1003">Cell membrane</keyword>
<comment type="caution">
    <text evidence="15">The sequence shown here is derived from an EMBL/GenBank/DDBJ whole genome shotgun (WGS) entry which is preliminary data.</text>
</comment>
<comment type="similarity">
    <text evidence="14">Belongs to the UbiA prenyltransferase family. Protoheme IX farnesyltransferase subfamily.</text>
</comment>
<feature type="transmembrane region" description="Helical" evidence="14">
    <location>
        <begin position="228"/>
        <end position="245"/>
    </location>
</feature>
<evidence type="ECO:0000256" key="14">
    <source>
        <dbReference type="HAMAP-Rule" id="MF_00154"/>
    </source>
</evidence>
<evidence type="ECO:0000256" key="11">
    <source>
        <dbReference type="ARBA" id="ARBA00040810"/>
    </source>
</evidence>
<evidence type="ECO:0000256" key="12">
    <source>
        <dbReference type="ARBA" id="ARBA00042475"/>
    </source>
</evidence>
<keyword evidence="7 14" id="KW-1133">Transmembrane helix</keyword>
<keyword evidence="6 14" id="KW-0812">Transmembrane</keyword>
<dbReference type="HAMAP" id="MF_00154">
    <property type="entry name" value="CyoE_CtaB"/>
    <property type="match status" value="1"/>
</dbReference>